<evidence type="ECO:0000313" key="7">
    <source>
        <dbReference type="Proteomes" id="UP000076842"/>
    </source>
</evidence>
<organism evidence="6 7">
    <name type="scientific">Calocera cornea HHB12733</name>
    <dbReference type="NCBI Taxonomy" id="1353952"/>
    <lineage>
        <taxon>Eukaryota</taxon>
        <taxon>Fungi</taxon>
        <taxon>Dikarya</taxon>
        <taxon>Basidiomycota</taxon>
        <taxon>Agaricomycotina</taxon>
        <taxon>Dacrymycetes</taxon>
        <taxon>Dacrymycetales</taxon>
        <taxon>Dacrymycetaceae</taxon>
        <taxon>Calocera</taxon>
    </lineage>
</organism>
<proteinExistence type="predicted"/>
<keyword evidence="3" id="KW-0812">Transmembrane</keyword>
<evidence type="ECO:0000256" key="3">
    <source>
        <dbReference type="SAM" id="Phobius"/>
    </source>
</evidence>
<accession>A0A165DT70</accession>
<dbReference type="Pfam" id="PF13920">
    <property type="entry name" value="zf-C3HC4_3"/>
    <property type="match status" value="1"/>
</dbReference>
<dbReference type="OrthoDB" id="498543at2759"/>
<dbReference type="Gene3D" id="3.30.40.10">
    <property type="entry name" value="Zinc/RING finger domain, C3HC4 (zinc finger)"/>
    <property type="match status" value="1"/>
</dbReference>
<keyword evidence="1" id="KW-0479">Metal-binding</keyword>
<keyword evidence="7" id="KW-1185">Reference proteome</keyword>
<evidence type="ECO:0000256" key="4">
    <source>
        <dbReference type="SAM" id="SignalP"/>
    </source>
</evidence>
<dbReference type="InParanoid" id="A0A165DT70"/>
<feature type="transmembrane region" description="Helical" evidence="3">
    <location>
        <begin position="58"/>
        <end position="76"/>
    </location>
</feature>
<reference evidence="6 7" key="1">
    <citation type="journal article" date="2016" name="Mol. Biol. Evol.">
        <title>Comparative Genomics of Early-Diverging Mushroom-Forming Fungi Provides Insights into the Origins of Lignocellulose Decay Capabilities.</title>
        <authorList>
            <person name="Nagy L.G."/>
            <person name="Riley R."/>
            <person name="Tritt A."/>
            <person name="Adam C."/>
            <person name="Daum C."/>
            <person name="Floudas D."/>
            <person name="Sun H."/>
            <person name="Yadav J.S."/>
            <person name="Pangilinan J."/>
            <person name="Larsson K.H."/>
            <person name="Matsuura K."/>
            <person name="Barry K."/>
            <person name="Labutti K."/>
            <person name="Kuo R."/>
            <person name="Ohm R.A."/>
            <person name="Bhattacharya S.S."/>
            <person name="Shirouzu T."/>
            <person name="Yoshinaga Y."/>
            <person name="Martin F.M."/>
            <person name="Grigoriev I.V."/>
            <person name="Hibbett D.S."/>
        </authorList>
    </citation>
    <scope>NUCLEOTIDE SEQUENCE [LARGE SCALE GENOMIC DNA]</scope>
    <source>
        <strain evidence="6 7">HHB12733</strain>
    </source>
</reference>
<dbReference type="Proteomes" id="UP000076842">
    <property type="component" value="Unassembled WGS sequence"/>
</dbReference>
<dbReference type="GO" id="GO:0061630">
    <property type="term" value="F:ubiquitin protein ligase activity"/>
    <property type="evidence" value="ECO:0007669"/>
    <property type="project" value="TreeGrafter"/>
</dbReference>
<evidence type="ECO:0000259" key="5">
    <source>
        <dbReference type="PROSITE" id="PS50089"/>
    </source>
</evidence>
<dbReference type="GO" id="GO:0006511">
    <property type="term" value="P:ubiquitin-dependent protein catabolic process"/>
    <property type="evidence" value="ECO:0007669"/>
    <property type="project" value="TreeGrafter"/>
</dbReference>
<protein>
    <recommendedName>
        <fullName evidence="5">RING-type domain-containing protein</fullName>
    </recommendedName>
</protein>
<dbReference type="InterPro" id="IPR013083">
    <property type="entry name" value="Znf_RING/FYVE/PHD"/>
</dbReference>
<dbReference type="GO" id="GO:0008270">
    <property type="term" value="F:zinc ion binding"/>
    <property type="evidence" value="ECO:0007669"/>
    <property type="project" value="UniProtKB-KW"/>
</dbReference>
<evidence type="ECO:0000256" key="2">
    <source>
        <dbReference type="SAM" id="MobiDB-lite"/>
    </source>
</evidence>
<keyword evidence="1" id="KW-0863">Zinc-finger</keyword>
<feature type="transmembrane region" description="Helical" evidence="3">
    <location>
        <begin position="178"/>
        <end position="203"/>
    </location>
</feature>
<keyword evidence="4" id="KW-0732">Signal</keyword>
<evidence type="ECO:0000256" key="1">
    <source>
        <dbReference type="PROSITE-ProRule" id="PRU00175"/>
    </source>
</evidence>
<dbReference type="PROSITE" id="PS50089">
    <property type="entry name" value="ZF_RING_2"/>
    <property type="match status" value="1"/>
</dbReference>
<name>A0A165DT70_9BASI</name>
<feature type="transmembrane region" description="Helical" evidence="3">
    <location>
        <begin position="154"/>
        <end position="172"/>
    </location>
</feature>
<feature type="region of interest" description="Disordered" evidence="2">
    <location>
        <begin position="354"/>
        <end position="448"/>
    </location>
</feature>
<evidence type="ECO:0000313" key="6">
    <source>
        <dbReference type="EMBL" id="KZT53492.1"/>
    </source>
</evidence>
<dbReference type="GO" id="GO:0016567">
    <property type="term" value="P:protein ubiquitination"/>
    <property type="evidence" value="ECO:0007669"/>
    <property type="project" value="TreeGrafter"/>
</dbReference>
<dbReference type="PANTHER" id="PTHR22696:SF1">
    <property type="entry name" value="E3 UBIQUITIN-PROTEIN LIGASE RNF26"/>
    <property type="match status" value="1"/>
</dbReference>
<feature type="compositionally biased region" description="Acidic residues" evidence="2">
    <location>
        <begin position="407"/>
        <end position="435"/>
    </location>
</feature>
<dbReference type="InterPro" id="IPR001841">
    <property type="entry name" value="Znf_RING"/>
</dbReference>
<dbReference type="EMBL" id="KV424036">
    <property type="protein sequence ID" value="KZT53492.1"/>
    <property type="molecule type" value="Genomic_DNA"/>
</dbReference>
<keyword evidence="3" id="KW-0472">Membrane</keyword>
<feature type="signal peptide" evidence="4">
    <location>
        <begin position="1"/>
        <end position="17"/>
    </location>
</feature>
<feature type="compositionally biased region" description="Gly residues" evidence="2">
    <location>
        <begin position="372"/>
        <end position="388"/>
    </location>
</feature>
<feature type="transmembrane region" description="Helical" evidence="3">
    <location>
        <begin position="126"/>
        <end position="142"/>
    </location>
</feature>
<feature type="domain" description="RING-type" evidence="5">
    <location>
        <begin position="549"/>
        <end position="593"/>
    </location>
</feature>
<dbReference type="CDD" id="cd16616">
    <property type="entry name" value="mRING-HC-C4C4_Asi1p-like"/>
    <property type="match status" value="1"/>
</dbReference>
<feature type="transmembrane region" description="Helical" evidence="3">
    <location>
        <begin position="88"/>
        <end position="106"/>
    </location>
</feature>
<keyword evidence="3" id="KW-1133">Transmembrane helix</keyword>
<keyword evidence="1" id="KW-0862">Zinc</keyword>
<sequence length="605" mass="65223">MLRSWLVLGVMLAQAGGFYPVPTASAGAAAGSHAWLGHALAALGLWVGKMKFDDACWSAYKAVCCAMLVGTFLGNLEGRMGGEVSFNLFPFAMLLYTHCSLVPSLLRPSAAAADPAAMQPRPSAHAVLTILMPFSLMLALHVMGVSRRWAGRKLLPGAVFGLLGQAHFLYVITHQIRAYPAFSFLGGILELLFLLAILLSLLLRALTQLLLDGSLSPSILGHPAGLPGWEDDWGVAVLKLAQAGLYDLSRRAGLANELVELNEQAREPEVHLSKTRAELLLPALPSSSVPGSGQARAPQFGFNREIRSIKVRADAERAGGVYGFSELARASWRLLRTVGAVARGVHRRWILKPHEPAGEGEGEGVEREGRGALSGAGVEGGVGGGSGEGVDAEGEEERVWRRFLQGVEEDEDEDEDWRADGTDEDEEGEEDDSEGADPARDGQSADEGADVREEYPLYSDLLQPLASLDQPDPAALSLAPVLVAHLTSPHALTRRRYQALMLHPPDTSASSDPNAADTAEWRAFLAQRRSERSQAQVDWARSSETALMCAVCMSEPRAVVCWPCRCLAMCDECRAGIAARFVLRGQHTCPCCRQTVDGYSRIYIP</sequence>
<gene>
    <name evidence="6" type="ORF">CALCODRAFT_51024</name>
</gene>
<dbReference type="AlphaFoldDB" id="A0A165DT70"/>
<dbReference type="PANTHER" id="PTHR22696">
    <property type="entry name" value="E3 UBIQUITIN-PROTEIN LIGASE RNF26"/>
    <property type="match status" value="1"/>
</dbReference>
<feature type="chain" id="PRO_5007856857" description="RING-type domain-containing protein" evidence="4">
    <location>
        <begin position="18"/>
        <end position="605"/>
    </location>
</feature>